<dbReference type="InterPro" id="IPR036188">
    <property type="entry name" value="FAD/NAD-bd_sf"/>
</dbReference>
<accession>A0A5D0NIB8</accession>
<dbReference type="InterPro" id="IPR050816">
    <property type="entry name" value="Flavin-dep_Halogenase_NPB"/>
</dbReference>
<keyword evidence="5" id="KW-1185">Reference proteome</keyword>
<dbReference type="EMBL" id="VSFG01000005">
    <property type="protein sequence ID" value="TYB44170.1"/>
    <property type="molecule type" value="Genomic_DNA"/>
</dbReference>
<comment type="caution">
    <text evidence="4">The sequence shown here is derived from an EMBL/GenBank/DDBJ whole genome shotgun (WGS) entry which is preliminary data.</text>
</comment>
<evidence type="ECO:0000256" key="1">
    <source>
        <dbReference type="ARBA" id="ARBA00023002"/>
    </source>
</evidence>
<evidence type="ECO:0000313" key="4">
    <source>
        <dbReference type="EMBL" id="TYB44170.1"/>
    </source>
</evidence>
<name>A0A5D0NIB8_9ACTN</name>
<reference evidence="4 5" key="1">
    <citation type="submission" date="2019-08" db="EMBL/GenBank/DDBJ databases">
        <title>Actinomadura sp. nov. CYP1-5 isolated from mountain soil.</title>
        <authorList>
            <person name="Songsumanus A."/>
            <person name="Kuncharoen N."/>
            <person name="Kudo T."/>
            <person name="Yuki M."/>
            <person name="Igarashi Y."/>
            <person name="Tanasupawat S."/>
        </authorList>
    </citation>
    <scope>NUCLEOTIDE SEQUENCE [LARGE SCALE GENOMIC DNA]</scope>
    <source>
        <strain evidence="4 5">JCM 14158</strain>
    </source>
</reference>
<dbReference type="RefSeq" id="WP_067898445.1">
    <property type="nucleotide sequence ID" value="NZ_VSFG01000005.1"/>
</dbReference>
<dbReference type="Gene3D" id="3.30.9.100">
    <property type="match status" value="2"/>
</dbReference>
<dbReference type="PANTHER" id="PTHR43747">
    <property type="entry name" value="FAD-BINDING PROTEIN"/>
    <property type="match status" value="1"/>
</dbReference>
<dbReference type="Gene3D" id="3.50.50.60">
    <property type="entry name" value="FAD/NAD(P)-binding domain"/>
    <property type="match status" value="2"/>
</dbReference>
<evidence type="ECO:0000256" key="2">
    <source>
        <dbReference type="ARBA" id="ARBA00038396"/>
    </source>
</evidence>
<protein>
    <submittedName>
        <fullName evidence="4">FAD-dependent oxidoreductase</fullName>
    </submittedName>
</protein>
<evidence type="ECO:0000259" key="3">
    <source>
        <dbReference type="Pfam" id="PF01494"/>
    </source>
</evidence>
<gene>
    <name evidence="4" type="ORF">FXF69_24780</name>
</gene>
<dbReference type="AlphaFoldDB" id="A0A5D0NIB8"/>
<dbReference type="SUPFAM" id="SSF51905">
    <property type="entry name" value="FAD/NAD(P)-binding domain"/>
    <property type="match status" value="1"/>
</dbReference>
<dbReference type="GO" id="GO:0016491">
    <property type="term" value="F:oxidoreductase activity"/>
    <property type="evidence" value="ECO:0007669"/>
    <property type="project" value="UniProtKB-KW"/>
</dbReference>
<dbReference type="GO" id="GO:0071949">
    <property type="term" value="F:FAD binding"/>
    <property type="evidence" value="ECO:0007669"/>
    <property type="project" value="InterPro"/>
</dbReference>
<dbReference type="Proteomes" id="UP000323380">
    <property type="component" value="Unassembled WGS sequence"/>
</dbReference>
<organism evidence="4 5">
    <name type="scientific">Actinomadura chibensis</name>
    <dbReference type="NCBI Taxonomy" id="392828"/>
    <lineage>
        <taxon>Bacteria</taxon>
        <taxon>Bacillati</taxon>
        <taxon>Actinomycetota</taxon>
        <taxon>Actinomycetes</taxon>
        <taxon>Streptosporangiales</taxon>
        <taxon>Thermomonosporaceae</taxon>
        <taxon>Actinomadura</taxon>
    </lineage>
</organism>
<comment type="similarity">
    <text evidence="2">Belongs to the flavin-dependent halogenase family. Bacterial tryptophan halogenase subfamily.</text>
</comment>
<proteinExistence type="inferred from homology"/>
<dbReference type="PRINTS" id="PR00411">
    <property type="entry name" value="PNDRDTASEI"/>
</dbReference>
<evidence type="ECO:0000313" key="5">
    <source>
        <dbReference type="Proteomes" id="UP000323380"/>
    </source>
</evidence>
<dbReference type="STRING" id="1220554.GCA_001552135_05844"/>
<feature type="domain" description="FAD-binding" evidence="3">
    <location>
        <begin position="6"/>
        <end position="122"/>
    </location>
</feature>
<dbReference type="PANTHER" id="PTHR43747:SF5">
    <property type="entry name" value="FAD-BINDING DOMAIN-CONTAINING PROTEIN"/>
    <property type="match status" value="1"/>
</dbReference>
<sequence>MTRPPDVAVVGGGPAGAAVAWRLARAGAAVTLVHDGRDRWRPVGQQLAATARPLLDEMGVLDAVAAVSVPVHEARSAWPGPEVVCRPAIMSPFGPPLAVDRPRLDALLRDAAVRAGARPAHGRAEGHRVLIDATGATRAASRTRLSWTRIDRLRCALWKTPAPTPQPWSLVEAAPDGWWYTSPDAADGQLTVMRVGDNPAADTAPPPHTAHRLGRPLPAASEFRVATIGHANPPWSDAIIATGDAAVAVDPLSSSGLDNALRLAAPAADAALGLLDGDTKPARHYAQTVRTMVEEHLANRRHYLTLPGHATPFWVARHKQNEVTF</sequence>
<dbReference type="InterPro" id="IPR002938">
    <property type="entry name" value="FAD-bd"/>
</dbReference>
<keyword evidence="1" id="KW-0560">Oxidoreductase</keyword>
<dbReference type="Pfam" id="PF01494">
    <property type="entry name" value="FAD_binding_3"/>
    <property type="match status" value="1"/>
</dbReference>